<name>A0A6J5Y8V2_PRUAR</name>
<feature type="region of interest" description="Disordered" evidence="1">
    <location>
        <begin position="42"/>
        <end position="67"/>
    </location>
</feature>
<evidence type="ECO:0000313" key="3">
    <source>
        <dbReference type="Proteomes" id="UP000507245"/>
    </source>
</evidence>
<reference evidence="3" key="1">
    <citation type="journal article" date="2020" name="Genome Biol.">
        <title>Gamete binning: chromosome-level and haplotype-resolved genome assembly enabled by high-throughput single-cell sequencing of gamete genomes.</title>
        <authorList>
            <person name="Campoy J.A."/>
            <person name="Sun H."/>
            <person name="Goel M."/>
            <person name="Jiao W.-B."/>
            <person name="Folz-Donahue K."/>
            <person name="Wang N."/>
            <person name="Rubio M."/>
            <person name="Liu C."/>
            <person name="Kukat C."/>
            <person name="Ruiz D."/>
            <person name="Huettel B."/>
            <person name="Schneeberger K."/>
        </authorList>
    </citation>
    <scope>NUCLEOTIDE SEQUENCE [LARGE SCALE GENOMIC DNA]</scope>
    <source>
        <strain evidence="3">cv. Rojo Pasion</strain>
    </source>
</reference>
<evidence type="ECO:0000256" key="1">
    <source>
        <dbReference type="SAM" id="MobiDB-lite"/>
    </source>
</evidence>
<protein>
    <submittedName>
        <fullName evidence="2">Uncharacterized protein</fullName>
    </submittedName>
</protein>
<dbReference type="EMBL" id="CAEKKB010000008">
    <property type="protein sequence ID" value="CAB4320823.1"/>
    <property type="molecule type" value="Genomic_DNA"/>
</dbReference>
<dbReference type="Proteomes" id="UP000507245">
    <property type="component" value="Unassembled WGS sequence"/>
</dbReference>
<dbReference type="OrthoDB" id="10541852at2759"/>
<accession>A0A6J5Y8V2</accession>
<evidence type="ECO:0000313" key="2">
    <source>
        <dbReference type="EMBL" id="CAB4320823.1"/>
    </source>
</evidence>
<gene>
    <name evidence="2" type="ORF">ORAREDHAP_LOCUS49837</name>
</gene>
<organism evidence="2 3">
    <name type="scientific">Prunus armeniaca</name>
    <name type="common">Apricot</name>
    <name type="synonym">Armeniaca vulgaris</name>
    <dbReference type="NCBI Taxonomy" id="36596"/>
    <lineage>
        <taxon>Eukaryota</taxon>
        <taxon>Viridiplantae</taxon>
        <taxon>Streptophyta</taxon>
        <taxon>Embryophyta</taxon>
        <taxon>Tracheophyta</taxon>
        <taxon>Spermatophyta</taxon>
        <taxon>Magnoliopsida</taxon>
        <taxon>eudicotyledons</taxon>
        <taxon>Gunneridae</taxon>
        <taxon>Pentapetalae</taxon>
        <taxon>rosids</taxon>
        <taxon>fabids</taxon>
        <taxon>Rosales</taxon>
        <taxon>Rosaceae</taxon>
        <taxon>Amygdaloideae</taxon>
        <taxon>Amygdaleae</taxon>
        <taxon>Prunus</taxon>
    </lineage>
</organism>
<dbReference type="AlphaFoldDB" id="A0A6J5Y8V2"/>
<sequence length="67" mass="7337">MLLLGSDSYKWTKLVCSSSEGFPSVAHSTFTIFTVFGGIDSGRRGNDEAQEPKDRPLSKIAKDSRTI</sequence>
<proteinExistence type="predicted"/>
<keyword evidence="3" id="KW-1185">Reference proteome</keyword>